<comment type="caution">
    <text evidence="8">The sequence shown here is derived from an EMBL/GenBank/DDBJ whole genome shotgun (WGS) entry which is preliminary data.</text>
</comment>
<evidence type="ECO:0000313" key="8">
    <source>
        <dbReference type="EMBL" id="TNJ36617.1"/>
    </source>
</evidence>
<feature type="active site" description="Nucleophile" evidence="5">
    <location>
        <position position="55"/>
    </location>
</feature>
<feature type="domain" description="Pseudouridine synthase II N-terminal" evidence="6">
    <location>
        <begin position="45"/>
        <end position="189"/>
    </location>
</feature>
<dbReference type="GO" id="GO:1990481">
    <property type="term" value="P:mRNA pseudouridine synthesis"/>
    <property type="evidence" value="ECO:0007669"/>
    <property type="project" value="TreeGrafter"/>
</dbReference>
<dbReference type="SUPFAM" id="SSF55120">
    <property type="entry name" value="Pseudouridine synthase"/>
    <property type="match status" value="1"/>
</dbReference>
<dbReference type="GO" id="GO:0031119">
    <property type="term" value="P:tRNA pseudouridine synthesis"/>
    <property type="evidence" value="ECO:0007669"/>
    <property type="project" value="UniProtKB-UniRule"/>
</dbReference>
<dbReference type="Pfam" id="PF16198">
    <property type="entry name" value="TruB_C_2"/>
    <property type="match status" value="1"/>
</dbReference>
<proteinExistence type="inferred from homology"/>
<dbReference type="InterPro" id="IPR002501">
    <property type="entry name" value="PsdUridine_synth_N"/>
</dbReference>
<evidence type="ECO:0000256" key="1">
    <source>
        <dbReference type="ARBA" id="ARBA00000385"/>
    </source>
</evidence>
<dbReference type="NCBIfam" id="TIGR00431">
    <property type="entry name" value="TruB"/>
    <property type="match status" value="1"/>
</dbReference>
<comment type="catalytic activity">
    <reaction evidence="1 5">
        <text>uridine(55) in tRNA = pseudouridine(55) in tRNA</text>
        <dbReference type="Rhea" id="RHEA:42532"/>
        <dbReference type="Rhea" id="RHEA-COMP:10101"/>
        <dbReference type="Rhea" id="RHEA-COMP:10102"/>
        <dbReference type="ChEBI" id="CHEBI:65314"/>
        <dbReference type="ChEBI" id="CHEBI:65315"/>
        <dbReference type="EC" id="5.4.99.25"/>
    </reaction>
</comment>
<dbReference type="Gene3D" id="3.30.2350.10">
    <property type="entry name" value="Pseudouridine synthase"/>
    <property type="match status" value="1"/>
</dbReference>
<dbReference type="PANTHER" id="PTHR13767:SF2">
    <property type="entry name" value="PSEUDOURIDYLATE SYNTHASE TRUB1"/>
    <property type="match status" value="1"/>
</dbReference>
<sequence length="242" mass="26995">MAEECRMCPVASEDGDFLLVDKPLDWTSFDVVAKVRNAYTRAGLKRKVGHSGTLDPKATGLLLLAAGRYTKKIAELELLDKGYEGCIKLGVQTVSHDTESEEFGHTTLTHVTAEAIMAQAEKLPGVHMQQPPMHSAVWHHGKRLYELARKGDHVAERKSREITIHRFEVTRIELPYVWFSTEVSKGAYIRVMAHEFGEALGVGGYLVELRRTSIGSYRVEDACSVGELVDSILIEGSKREKE</sequence>
<dbReference type="InterPro" id="IPR020103">
    <property type="entry name" value="PsdUridine_synth_cat_dom_sf"/>
</dbReference>
<gene>
    <name evidence="5 8" type="primary">truB</name>
    <name evidence="8" type="ORF">FGF68_05985</name>
</gene>
<dbReference type="RefSeq" id="WP_139626556.1">
    <property type="nucleotide sequence ID" value="NZ_VDCI01000004.1"/>
</dbReference>
<evidence type="ECO:0000256" key="2">
    <source>
        <dbReference type="ARBA" id="ARBA00005642"/>
    </source>
</evidence>
<dbReference type="EC" id="5.4.99.25" evidence="5"/>
<evidence type="ECO:0000256" key="3">
    <source>
        <dbReference type="ARBA" id="ARBA00022694"/>
    </source>
</evidence>
<evidence type="ECO:0000256" key="4">
    <source>
        <dbReference type="ARBA" id="ARBA00023235"/>
    </source>
</evidence>
<evidence type="ECO:0000256" key="5">
    <source>
        <dbReference type="HAMAP-Rule" id="MF_01080"/>
    </source>
</evidence>
<dbReference type="EMBL" id="VDCI01000004">
    <property type="protein sequence ID" value="TNJ36617.1"/>
    <property type="molecule type" value="Genomic_DNA"/>
</dbReference>
<dbReference type="PANTHER" id="PTHR13767">
    <property type="entry name" value="TRNA-PSEUDOURIDINE SYNTHASE"/>
    <property type="match status" value="1"/>
</dbReference>
<dbReference type="GO" id="GO:0160148">
    <property type="term" value="F:tRNA pseudouridine(55) synthase activity"/>
    <property type="evidence" value="ECO:0007669"/>
    <property type="project" value="UniProtKB-EC"/>
</dbReference>
<evidence type="ECO:0000259" key="6">
    <source>
        <dbReference type="Pfam" id="PF01509"/>
    </source>
</evidence>
<keyword evidence="3 5" id="KW-0819">tRNA processing</keyword>
<feature type="domain" description="tRNA pseudouridylate synthase B C-terminal" evidence="7">
    <location>
        <begin position="190"/>
        <end position="234"/>
    </location>
</feature>
<comment type="function">
    <text evidence="5">Responsible for synthesis of pseudouridine from uracil-55 in the psi GC loop of transfer RNAs.</text>
</comment>
<dbReference type="Proteomes" id="UP000309544">
    <property type="component" value="Unassembled WGS sequence"/>
</dbReference>
<evidence type="ECO:0000313" key="9">
    <source>
        <dbReference type="Proteomes" id="UP000309544"/>
    </source>
</evidence>
<dbReference type="AlphaFoldDB" id="A0A5C4S0N5"/>
<protein>
    <recommendedName>
        <fullName evidence="5">tRNA pseudouridine synthase B</fullName>
        <ecNumber evidence="5">5.4.99.25</ecNumber>
    </recommendedName>
    <alternativeName>
        <fullName evidence="5">tRNA pseudouridine(55) synthase</fullName>
        <shortName evidence="5">Psi55 synthase</shortName>
    </alternativeName>
    <alternativeName>
        <fullName evidence="5">tRNA pseudouridylate synthase</fullName>
    </alternativeName>
    <alternativeName>
        <fullName evidence="5">tRNA-uridine isomerase</fullName>
    </alternativeName>
</protein>
<keyword evidence="9" id="KW-1185">Reference proteome</keyword>
<organism evidence="8 9">
    <name type="scientific">Prosthecochloris vibrioformis</name>
    <name type="common">Chlorobium vibrioforme</name>
    <dbReference type="NCBI Taxonomy" id="1098"/>
    <lineage>
        <taxon>Bacteria</taxon>
        <taxon>Pseudomonadati</taxon>
        <taxon>Chlorobiota</taxon>
        <taxon>Chlorobiia</taxon>
        <taxon>Chlorobiales</taxon>
        <taxon>Chlorobiaceae</taxon>
        <taxon>Prosthecochloris</taxon>
    </lineage>
</organism>
<dbReference type="InterPro" id="IPR032819">
    <property type="entry name" value="TruB_C"/>
</dbReference>
<keyword evidence="4 5" id="KW-0413">Isomerase</keyword>
<reference evidence="8 9" key="1">
    <citation type="submission" date="2019-05" db="EMBL/GenBank/DDBJ databases">
        <title>Draft Whole-Genome sequence of the green sulfur bacterium Prosthecochloris vibrioformis DSM 260.</title>
        <authorList>
            <person name="Meyer T.E."/>
            <person name="Kyndt J.A."/>
        </authorList>
    </citation>
    <scope>NUCLEOTIDE SEQUENCE [LARGE SCALE GENOMIC DNA]</scope>
    <source>
        <strain evidence="8 9">DSM 260</strain>
    </source>
</reference>
<dbReference type="GO" id="GO:0003723">
    <property type="term" value="F:RNA binding"/>
    <property type="evidence" value="ECO:0007669"/>
    <property type="project" value="InterPro"/>
</dbReference>
<name>A0A5C4S0N5_PROVB</name>
<comment type="similarity">
    <text evidence="2 5">Belongs to the pseudouridine synthase TruB family. Type 1 subfamily.</text>
</comment>
<dbReference type="HAMAP" id="MF_01080">
    <property type="entry name" value="TruB_bact"/>
    <property type="match status" value="1"/>
</dbReference>
<evidence type="ECO:0000259" key="7">
    <source>
        <dbReference type="Pfam" id="PF16198"/>
    </source>
</evidence>
<dbReference type="InterPro" id="IPR014780">
    <property type="entry name" value="tRNA_psdUridine_synth_TruB"/>
</dbReference>
<accession>A0A5C4S0N5</accession>
<dbReference type="Pfam" id="PF01509">
    <property type="entry name" value="TruB_N"/>
    <property type="match status" value="1"/>
</dbReference>